<reference evidence="7 8" key="1">
    <citation type="submission" date="2020-08" db="EMBL/GenBank/DDBJ databases">
        <title>Genomic Encyclopedia of Type Strains, Phase IV (KMG-IV): sequencing the most valuable type-strain genomes for metagenomic binning, comparative biology and taxonomic classification.</title>
        <authorList>
            <person name="Goeker M."/>
        </authorList>
    </citation>
    <scope>NUCLEOTIDE SEQUENCE [LARGE SCALE GENOMIC DNA]</scope>
    <source>
        <strain evidence="7 8">DSM 12706</strain>
    </source>
</reference>
<dbReference type="Pfam" id="PF08281">
    <property type="entry name" value="Sigma70_r4_2"/>
    <property type="match status" value="1"/>
</dbReference>
<dbReference type="Gene3D" id="1.10.10.10">
    <property type="entry name" value="Winged helix-like DNA-binding domain superfamily/Winged helix DNA-binding domain"/>
    <property type="match status" value="1"/>
</dbReference>
<keyword evidence="3" id="KW-0731">Sigma factor</keyword>
<feature type="domain" description="RNA polymerase sigma factor 70 region 4 type 2" evidence="6">
    <location>
        <begin position="83"/>
        <end position="134"/>
    </location>
</feature>
<evidence type="ECO:0000256" key="1">
    <source>
        <dbReference type="ARBA" id="ARBA00010641"/>
    </source>
</evidence>
<evidence type="ECO:0000259" key="5">
    <source>
        <dbReference type="Pfam" id="PF04542"/>
    </source>
</evidence>
<evidence type="ECO:0000256" key="2">
    <source>
        <dbReference type="ARBA" id="ARBA00023015"/>
    </source>
</evidence>
<dbReference type="Gene3D" id="1.10.1740.10">
    <property type="match status" value="1"/>
</dbReference>
<dbReference type="InterPro" id="IPR036388">
    <property type="entry name" value="WH-like_DNA-bd_sf"/>
</dbReference>
<gene>
    <name evidence="7" type="ORF">HNR60_003042</name>
</gene>
<evidence type="ECO:0000256" key="3">
    <source>
        <dbReference type="ARBA" id="ARBA00023082"/>
    </source>
</evidence>
<dbReference type="SUPFAM" id="SSF88946">
    <property type="entry name" value="Sigma2 domain of RNA polymerase sigma factors"/>
    <property type="match status" value="1"/>
</dbReference>
<dbReference type="GO" id="GO:0016987">
    <property type="term" value="F:sigma factor activity"/>
    <property type="evidence" value="ECO:0007669"/>
    <property type="project" value="UniProtKB-KW"/>
</dbReference>
<protein>
    <submittedName>
        <fullName evidence="7">RNA polymerase sigma-70 factor (ECF subfamily)</fullName>
    </submittedName>
</protein>
<proteinExistence type="inferred from homology"/>
<evidence type="ECO:0000256" key="4">
    <source>
        <dbReference type="ARBA" id="ARBA00023163"/>
    </source>
</evidence>
<dbReference type="InterPro" id="IPR013249">
    <property type="entry name" value="RNA_pol_sigma70_r4_t2"/>
</dbReference>
<keyword evidence="2" id="KW-0805">Transcription regulation</keyword>
<accession>A0A7W7Z5B4</accession>
<dbReference type="AlphaFoldDB" id="A0A7W7Z5B4"/>
<dbReference type="InterPro" id="IPR014284">
    <property type="entry name" value="RNA_pol_sigma-70_dom"/>
</dbReference>
<dbReference type="InterPro" id="IPR013325">
    <property type="entry name" value="RNA_pol_sigma_r2"/>
</dbReference>
<organism evidence="7 8">
    <name type="scientific">Rhodopseudomonas rhenobacensis</name>
    <dbReference type="NCBI Taxonomy" id="87461"/>
    <lineage>
        <taxon>Bacteria</taxon>
        <taxon>Pseudomonadati</taxon>
        <taxon>Pseudomonadota</taxon>
        <taxon>Alphaproteobacteria</taxon>
        <taxon>Hyphomicrobiales</taxon>
        <taxon>Nitrobacteraceae</taxon>
        <taxon>Rhodopseudomonas</taxon>
    </lineage>
</organism>
<dbReference type="GO" id="GO:0006352">
    <property type="term" value="P:DNA-templated transcription initiation"/>
    <property type="evidence" value="ECO:0007669"/>
    <property type="project" value="InterPro"/>
</dbReference>
<dbReference type="PANTHER" id="PTHR43133">
    <property type="entry name" value="RNA POLYMERASE ECF-TYPE SIGMA FACTO"/>
    <property type="match status" value="1"/>
</dbReference>
<keyword evidence="8" id="KW-1185">Reference proteome</keyword>
<keyword evidence="4" id="KW-0804">Transcription</keyword>
<dbReference type="GO" id="GO:0003677">
    <property type="term" value="F:DNA binding"/>
    <property type="evidence" value="ECO:0007669"/>
    <property type="project" value="InterPro"/>
</dbReference>
<evidence type="ECO:0000313" key="8">
    <source>
        <dbReference type="Proteomes" id="UP000542353"/>
    </source>
</evidence>
<dbReference type="SUPFAM" id="SSF88659">
    <property type="entry name" value="Sigma3 and sigma4 domains of RNA polymerase sigma factors"/>
    <property type="match status" value="1"/>
</dbReference>
<dbReference type="InterPro" id="IPR007627">
    <property type="entry name" value="RNA_pol_sigma70_r2"/>
</dbReference>
<dbReference type="PANTHER" id="PTHR43133:SF63">
    <property type="entry name" value="RNA POLYMERASE SIGMA FACTOR FECI-RELATED"/>
    <property type="match status" value="1"/>
</dbReference>
<name>A0A7W7Z5B4_9BRAD</name>
<comment type="caution">
    <text evidence="7">The sequence shown here is derived from an EMBL/GenBank/DDBJ whole genome shotgun (WGS) entry which is preliminary data.</text>
</comment>
<dbReference type="InterPro" id="IPR013324">
    <property type="entry name" value="RNA_pol_sigma_r3/r4-like"/>
</dbReference>
<evidence type="ECO:0000259" key="6">
    <source>
        <dbReference type="Pfam" id="PF08281"/>
    </source>
</evidence>
<dbReference type="NCBIfam" id="TIGR02937">
    <property type="entry name" value="sigma70-ECF"/>
    <property type="match status" value="1"/>
</dbReference>
<dbReference type="Pfam" id="PF04542">
    <property type="entry name" value="Sigma70_r2"/>
    <property type="match status" value="1"/>
</dbReference>
<evidence type="ECO:0000313" key="7">
    <source>
        <dbReference type="EMBL" id="MBB5048279.1"/>
    </source>
</evidence>
<sequence>MRSADLANDILQETWLRLARGGSAGVLRSPEAYLFRMALNVAANERESQKRRLAYSEVDPLMKFEDDELDPERFAAARSEIGALAQALDELPPRRRAIFMMARIDGLPHREIGERTGLSVRMVDRELRKALAHCGQRLDRKVVRIFGPRELEE</sequence>
<feature type="domain" description="RNA polymerase sigma-70 region 2" evidence="5">
    <location>
        <begin position="2"/>
        <end position="52"/>
    </location>
</feature>
<dbReference type="InterPro" id="IPR039425">
    <property type="entry name" value="RNA_pol_sigma-70-like"/>
</dbReference>
<dbReference type="Proteomes" id="UP000542353">
    <property type="component" value="Unassembled WGS sequence"/>
</dbReference>
<comment type="similarity">
    <text evidence="1">Belongs to the sigma-70 factor family. ECF subfamily.</text>
</comment>
<dbReference type="EMBL" id="JACHIH010000019">
    <property type="protein sequence ID" value="MBB5048279.1"/>
    <property type="molecule type" value="Genomic_DNA"/>
</dbReference>